<reference evidence="2" key="1">
    <citation type="submission" date="2022-07" db="EMBL/GenBank/DDBJ databases">
        <title>Bombella genomes.</title>
        <authorList>
            <person name="Harer L."/>
            <person name="Styblova S."/>
            <person name="Ehrmann M."/>
        </authorList>
    </citation>
    <scope>NUCLEOTIDE SEQUENCE</scope>
    <source>
        <strain evidence="2">TMW 2.2543</strain>
    </source>
</reference>
<dbReference type="EMBL" id="JANIDY010000003">
    <property type="protein sequence ID" value="MCX5618392.1"/>
    <property type="molecule type" value="Genomic_DNA"/>
</dbReference>
<evidence type="ECO:0000313" key="3">
    <source>
        <dbReference type="Proteomes" id="UP001165576"/>
    </source>
</evidence>
<name>A0ABT3WKU0_9PROT</name>
<organism evidence="2 3">
    <name type="scientific">Bombella pluederhausensis</name>
    <dbReference type="NCBI Taxonomy" id="2967336"/>
    <lineage>
        <taxon>Bacteria</taxon>
        <taxon>Pseudomonadati</taxon>
        <taxon>Pseudomonadota</taxon>
        <taxon>Alphaproteobacteria</taxon>
        <taxon>Acetobacterales</taxon>
        <taxon>Acetobacteraceae</taxon>
        <taxon>Bombella</taxon>
    </lineage>
</organism>
<comment type="caution">
    <text evidence="2">The sequence shown here is derived from an EMBL/GenBank/DDBJ whole genome shotgun (WGS) entry which is preliminary data.</text>
</comment>
<proteinExistence type="predicted"/>
<dbReference type="Proteomes" id="UP001165576">
    <property type="component" value="Unassembled WGS sequence"/>
</dbReference>
<feature type="signal peptide" evidence="1">
    <location>
        <begin position="1"/>
        <end position="30"/>
    </location>
</feature>
<sequence>MSVGQFFRMMLGVALCLVMLLPSVMHSAMAKESGMVSLSEHVAMARHEHAVFPMREGGAMPMMMSKPSPSMQTGMMGGMAPCCQSHHAVCDAGLVPEGWIPEPVTGWKAACLLYETRMSLRSSIVPPWRPPAALPV</sequence>
<keyword evidence="1" id="KW-0732">Signal</keyword>
<keyword evidence="3" id="KW-1185">Reference proteome</keyword>
<accession>A0ABT3WKU0</accession>
<feature type="chain" id="PRO_5046861846" description="DUF2946 domain-containing protein" evidence="1">
    <location>
        <begin position="31"/>
        <end position="136"/>
    </location>
</feature>
<dbReference type="RefSeq" id="WP_266116905.1">
    <property type="nucleotide sequence ID" value="NZ_JANIDY010000003.1"/>
</dbReference>
<evidence type="ECO:0000256" key="1">
    <source>
        <dbReference type="SAM" id="SignalP"/>
    </source>
</evidence>
<gene>
    <name evidence="2" type="ORF">NQF86_06900</name>
</gene>
<evidence type="ECO:0008006" key="4">
    <source>
        <dbReference type="Google" id="ProtNLM"/>
    </source>
</evidence>
<evidence type="ECO:0000313" key="2">
    <source>
        <dbReference type="EMBL" id="MCX5618392.1"/>
    </source>
</evidence>
<protein>
    <recommendedName>
        <fullName evidence="4">DUF2946 domain-containing protein</fullName>
    </recommendedName>
</protein>